<organism evidence="2">
    <name type="scientific">Picea glauca</name>
    <name type="common">White spruce</name>
    <name type="synonym">Pinus glauca</name>
    <dbReference type="NCBI Taxonomy" id="3330"/>
    <lineage>
        <taxon>Eukaryota</taxon>
        <taxon>Viridiplantae</taxon>
        <taxon>Streptophyta</taxon>
        <taxon>Embryophyta</taxon>
        <taxon>Tracheophyta</taxon>
        <taxon>Spermatophyta</taxon>
        <taxon>Pinopsida</taxon>
        <taxon>Pinidae</taxon>
        <taxon>Conifers I</taxon>
        <taxon>Pinales</taxon>
        <taxon>Pinaceae</taxon>
        <taxon>Picea</taxon>
    </lineage>
</organism>
<keyword evidence="2" id="KW-0496">Mitochondrion</keyword>
<feature type="compositionally biased region" description="Polar residues" evidence="1">
    <location>
        <begin position="98"/>
        <end position="111"/>
    </location>
</feature>
<dbReference type="EMBL" id="LKAM01000005">
    <property type="protein sequence ID" value="KUM48542.1"/>
    <property type="molecule type" value="Genomic_DNA"/>
</dbReference>
<reference evidence="2" key="1">
    <citation type="journal article" date="2015" name="Genome Biol. Evol.">
        <title>Organellar Genomes of White Spruce (Picea glauca): Assembly and Annotation.</title>
        <authorList>
            <person name="Jackman S.D."/>
            <person name="Warren R.L."/>
            <person name="Gibb E.A."/>
            <person name="Vandervalk B.P."/>
            <person name="Mohamadi H."/>
            <person name="Chu J."/>
            <person name="Raymond A."/>
            <person name="Pleasance S."/>
            <person name="Coope R."/>
            <person name="Wildung M.R."/>
            <person name="Ritland C.E."/>
            <person name="Bousquet J."/>
            <person name="Jones S.J."/>
            <person name="Bohlmann J."/>
            <person name="Birol I."/>
        </authorList>
    </citation>
    <scope>NUCLEOTIDE SEQUENCE [LARGE SCALE GENOMIC DNA]</scope>
    <source>
        <tissue evidence="2">Flushing bud</tissue>
    </source>
</reference>
<accession>A0A101M092</accession>
<geneLocation type="mitochondrion" evidence="2"/>
<protein>
    <submittedName>
        <fullName evidence="2">Uncharacterized protein</fullName>
    </submittedName>
</protein>
<evidence type="ECO:0000313" key="2">
    <source>
        <dbReference type="EMBL" id="KUM48542.1"/>
    </source>
</evidence>
<proteinExistence type="predicted"/>
<name>A0A101M092_PICGL</name>
<feature type="region of interest" description="Disordered" evidence="1">
    <location>
        <begin position="74"/>
        <end position="115"/>
    </location>
</feature>
<sequence length="138" mass="15773">MCVQMDLSNDLPDGITIIVGDTNYYQLLYYVKIPFRCSGYKSYGHLKIACPRKKSDGSKTAHFFYNRMPIPLSEYGRRSEPSTGQARNKRPTEEAILPSTSIERNTETSQVEGRLGKEGRLQSLINRFKTKSLKFGRK</sequence>
<gene>
    <name evidence="2" type="ORF">ABT39_MTgene4557</name>
</gene>
<dbReference type="AlphaFoldDB" id="A0A101M092"/>
<evidence type="ECO:0000256" key="1">
    <source>
        <dbReference type="SAM" id="MobiDB-lite"/>
    </source>
</evidence>
<comment type="caution">
    <text evidence="2">The sequence shown here is derived from an EMBL/GenBank/DDBJ whole genome shotgun (WGS) entry which is preliminary data.</text>
</comment>